<evidence type="ECO:0000256" key="9">
    <source>
        <dbReference type="SAM" id="Phobius"/>
    </source>
</evidence>
<dbReference type="PANTHER" id="PTHR43065">
    <property type="entry name" value="SENSOR HISTIDINE KINASE"/>
    <property type="match status" value="1"/>
</dbReference>
<comment type="catalytic activity">
    <reaction evidence="1">
        <text>ATP + protein L-histidine = ADP + protein N-phospho-L-histidine.</text>
        <dbReference type="EC" id="2.7.13.3"/>
    </reaction>
</comment>
<keyword evidence="9" id="KW-0812">Transmembrane</keyword>
<dbReference type="SUPFAM" id="SSF47384">
    <property type="entry name" value="Homodimeric domain of signal transducing histidine kinase"/>
    <property type="match status" value="1"/>
</dbReference>
<evidence type="ECO:0000256" key="2">
    <source>
        <dbReference type="ARBA" id="ARBA00012438"/>
    </source>
</evidence>
<gene>
    <name evidence="11" type="ORF">NJU99_09590</name>
</gene>
<dbReference type="PROSITE" id="PS50109">
    <property type="entry name" value="HIS_KIN"/>
    <property type="match status" value="1"/>
</dbReference>
<dbReference type="InterPro" id="IPR036097">
    <property type="entry name" value="HisK_dim/P_sf"/>
</dbReference>
<accession>A0ABY5E208</accession>
<reference evidence="11" key="1">
    <citation type="submission" date="2022-07" db="EMBL/GenBank/DDBJ databases">
        <title>Arcobacter roscoffensis sp. nov., a marine bacterium isolated from coastal seawater collected from Roscoff, France.</title>
        <authorList>
            <person name="Pascual J."/>
            <person name="Lepeaux C."/>
            <person name="Methner A."/>
            <person name="Overmann J."/>
        </authorList>
    </citation>
    <scope>NUCLEOTIDE SEQUENCE</scope>
    <source>
        <strain evidence="11">ARW1-2F2</strain>
    </source>
</reference>
<keyword evidence="12" id="KW-1185">Reference proteome</keyword>
<dbReference type="Pfam" id="PF02518">
    <property type="entry name" value="HATPase_c"/>
    <property type="match status" value="1"/>
</dbReference>
<evidence type="ECO:0000256" key="7">
    <source>
        <dbReference type="ARBA" id="ARBA00022840"/>
    </source>
</evidence>
<dbReference type="SUPFAM" id="SSF55874">
    <property type="entry name" value="ATPase domain of HSP90 chaperone/DNA topoisomerase II/histidine kinase"/>
    <property type="match status" value="1"/>
</dbReference>
<keyword evidence="6 11" id="KW-0418">Kinase</keyword>
<keyword evidence="9" id="KW-1133">Transmembrane helix</keyword>
<sequence length="545" mass="62926">MQKIYTNAYTNIISQQKQLSQVIYSGILEITELQDIILDYKNKTQEQKNHINNTILSKLKKRVNSLDKNFVKSIKLVSFKNDIFIATSKINKDSKLYSYVYKNKTPLHTYNIQNNSAGFSSIYPIFKDKKYLGLIEITFSEQFLTSSLMRDYSILSNIIIKEKYFDKGFLETNNVYQKAHNEGFLHNTKVLKELQRVANKSLKEIKPSKNTSRTIYSQAERKNINSMFLDSDDVIITTIPILNSISYDQLAFVAIISQGHEFRALNDYYKMIKFMVFILIALIVFVVYQQNLKRLILKENFNKIIQKDKQLLEQSKMAQMGEMIANIAHQWRQPLSTISTAASGVKLNHELEMIKKEDIPKSMDIIVSNCKYLSETIDTFQDFIKEKKVKNEELLQKRIDESLKIVSASLKNNHITLVNNIDYEKEVRLKIVGQELSQVLINILNNAKDAFVQNDIKSSRFVKINLLEDVKFVQIIIEDNAGGISEENLAKVFDPYFTTKHKFKGTGLGLYMCKTIIEKHFEGELSVENGKEGAVFKISLPKNLS</sequence>
<keyword evidence="7" id="KW-0067">ATP-binding</keyword>
<dbReference type="InterPro" id="IPR005467">
    <property type="entry name" value="His_kinase_dom"/>
</dbReference>
<keyword evidence="8" id="KW-0902">Two-component regulatory system</keyword>
<evidence type="ECO:0000259" key="10">
    <source>
        <dbReference type="PROSITE" id="PS50109"/>
    </source>
</evidence>
<keyword evidence="4" id="KW-0808">Transferase</keyword>
<dbReference type="RefSeq" id="WP_254575698.1">
    <property type="nucleotide sequence ID" value="NZ_CP100595.1"/>
</dbReference>
<proteinExistence type="predicted"/>
<keyword evidence="9" id="KW-0472">Membrane</keyword>
<dbReference type="PRINTS" id="PR00344">
    <property type="entry name" value="BCTRLSENSOR"/>
</dbReference>
<dbReference type="InterPro" id="IPR003661">
    <property type="entry name" value="HisK_dim/P_dom"/>
</dbReference>
<dbReference type="GO" id="GO:0016301">
    <property type="term" value="F:kinase activity"/>
    <property type="evidence" value="ECO:0007669"/>
    <property type="project" value="UniProtKB-KW"/>
</dbReference>
<evidence type="ECO:0000256" key="3">
    <source>
        <dbReference type="ARBA" id="ARBA00022553"/>
    </source>
</evidence>
<feature type="domain" description="Histidine kinase" evidence="10">
    <location>
        <begin position="326"/>
        <end position="544"/>
    </location>
</feature>
<evidence type="ECO:0000256" key="4">
    <source>
        <dbReference type="ARBA" id="ARBA00022679"/>
    </source>
</evidence>
<dbReference type="EMBL" id="CP100595">
    <property type="protein sequence ID" value="UTJ05517.1"/>
    <property type="molecule type" value="Genomic_DNA"/>
</dbReference>
<evidence type="ECO:0000313" key="11">
    <source>
        <dbReference type="EMBL" id="UTJ05517.1"/>
    </source>
</evidence>
<evidence type="ECO:0000256" key="1">
    <source>
        <dbReference type="ARBA" id="ARBA00000085"/>
    </source>
</evidence>
<dbReference type="InterPro" id="IPR003594">
    <property type="entry name" value="HATPase_dom"/>
</dbReference>
<dbReference type="PANTHER" id="PTHR43065:SF10">
    <property type="entry name" value="PEROXIDE STRESS-ACTIVATED HISTIDINE KINASE MAK3"/>
    <property type="match status" value="1"/>
</dbReference>
<organism evidence="11 12">
    <name type="scientific">Arcobacter roscoffensis</name>
    <dbReference type="NCBI Taxonomy" id="2961520"/>
    <lineage>
        <taxon>Bacteria</taxon>
        <taxon>Pseudomonadati</taxon>
        <taxon>Campylobacterota</taxon>
        <taxon>Epsilonproteobacteria</taxon>
        <taxon>Campylobacterales</taxon>
        <taxon>Arcobacteraceae</taxon>
        <taxon>Arcobacter</taxon>
    </lineage>
</organism>
<dbReference type="Gene3D" id="3.30.565.10">
    <property type="entry name" value="Histidine kinase-like ATPase, C-terminal domain"/>
    <property type="match status" value="1"/>
</dbReference>
<keyword evidence="5" id="KW-0547">Nucleotide-binding</keyword>
<evidence type="ECO:0000256" key="5">
    <source>
        <dbReference type="ARBA" id="ARBA00022741"/>
    </source>
</evidence>
<dbReference type="InterPro" id="IPR036890">
    <property type="entry name" value="HATPase_C_sf"/>
</dbReference>
<dbReference type="Gene3D" id="1.10.287.130">
    <property type="match status" value="1"/>
</dbReference>
<feature type="transmembrane region" description="Helical" evidence="9">
    <location>
        <begin position="268"/>
        <end position="288"/>
    </location>
</feature>
<name>A0ABY5E208_9BACT</name>
<protein>
    <recommendedName>
        <fullName evidence="2">histidine kinase</fullName>
        <ecNumber evidence="2">2.7.13.3</ecNumber>
    </recommendedName>
</protein>
<dbReference type="InterPro" id="IPR004358">
    <property type="entry name" value="Sig_transdc_His_kin-like_C"/>
</dbReference>
<dbReference type="Proteomes" id="UP001060012">
    <property type="component" value="Chromosome"/>
</dbReference>
<evidence type="ECO:0000256" key="6">
    <source>
        <dbReference type="ARBA" id="ARBA00022777"/>
    </source>
</evidence>
<dbReference type="CDD" id="cd00082">
    <property type="entry name" value="HisKA"/>
    <property type="match status" value="1"/>
</dbReference>
<evidence type="ECO:0000313" key="12">
    <source>
        <dbReference type="Proteomes" id="UP001060012"/>
    </source>
</evidence>
<evidence type="ECO:0000256" key="8">
    <source>
        <dbReference type="ARBA" id="ARBA00023012"/>
    </source>
</evidence>
<dbReference type="EC" id="2.7.13.3" evidence="2"/>
<keyword evidence="3" id="KW-0597">Phosphoprotein</keyword>
<dbReference type="SMART" id="SM00387">
    <property type="entry name" value="HATPase_c"/>
    <property type="match status" value="1"/>
</dbReference>